<feature type="region of interest" description="Disordered" evidence="8">
    <location>
        <begin position="314"/>
        <end position="412"/>
    </location>
</feature>
<dbReference type="EMBL" id="KZ805342">
    <property type="protein sequence ID" value="PVI02526.1"/>
    <property type="molecule type" value="Genomic_DNA"/>
</dbReference>
<dbReference type="InterPro" id="IPR001680">
    <property type="entry name" value="WD40_rpt"/>
</dbReference>
<dbReference type="PANTHER" id="PTHR19854">
    <property type="entry name" value="TRANSDUCIN BETA-LIKE 3"/>
    <property type="match status" value="1"/>
</dbReference>
<reference evidence="9 10" key="1">
    <citation type="journal article" date="2018" name="Sci. Rep.">
        <title>Comparative genomics provides insights into the lifestyle and reveals functional heterogeneity of dark septate endophytic fungi.</title>
        <authorList>
            <person name="Knapp D.G."/>
            <person name="Nemeth J.B."/>
            <person name="Barry K."/>
            <person name="Hainaut M."/>
            <person name="Henrissat B."/>
            <person name="Johnson J."/>
            <person name="Kuo A."/>
            <person name="Lim J.H.P."/>
            <person name="Lipzen A."/>
            <person name="Nolan M."/>
            <person name="Ohm R.A."/>
            <person name="Tamas L."/>
            <person name="Grigoriev I.V."/>
            <person name="Spatafora J.W."/>
            <person name="Nagy L.G."/>
            <person name="Kovacs G.M."/>
        </authorList>
    </citation>
    <scope>NUCLEOTIDE SEQUENCE [LARGE SCALE GENOMIC DNA]</scope>
    <source>
        <strain evidence="9 10">DSE2036</strain>
    </source>
</reference>
<feature type="compositionally biased region" description="Basic and acidic residues" evidence="8">
    <location>
        <begin position="504"/>
        <end position="514"/>
    </location>
</feature>
<evidence type="ECO:0000256" key="2">
    <source>
        <dbReference type="ARBA" id="ARBA00022737"/>
    </source>
</evidence>
<gene>
    <name evidence="9" type="ORF">DM02DRAFT_522800</name>
</gene>
<evidence type="ECO:0000256" key="8">
    <source>
        <dbReference type="SAM" id="MobiDB-lite"/>
    </source>
</evidence>
<feature type="compositionally biased region" description="Low complexity" evidence="8">
    <location>
        <begin position="372"/>
        <end position="384"/>
    </location>
</feature>
<dbReference type="SUPFAM" id="SSF50978">
    <property type="entry name" value="WD40 repeat-like"/>
    <property type="match status" value="1"/>
</dbReference>
<dbReference type="AlphaFoldDB" id="A0A2V1DWW3"/>
<comment type="similarity">
    <text evidence="4">Belongs to the WD repeat ASA1 family.</text>
</comment>
<dbReference type="InterPro" id="IPR015943">
    <property type="entry name" value="WD40/YVTN_repeat-like_dom_sf"/>
</dbReference>
<evidence type="ECO:0000256" key="4">
    <source>
        <dbReference type="ARBA" id="ARBA00037931"/>
    </source>
</evidence>
<comment type="function">
    <text evidence="3">Component of the ASTRA complex involved in chromatin remodeling.</text>
</comment>
<dbReference type="PROSITE" id="PS50294">
    <property type="entry name" value="WD_REPEATS_REGION"/>
    <property type="match status" value="1"/>
</dbReference>
<evidence type="ECO:0000256" key="6">
    <source>
        <dbReference type="ARBA" id="ARBA00040563"/>
    </source>
</evidence>
<dbReference type="PANTHER" id="PTHR19854:SF1">
    <property type="entry name" value="GUANINE NUCLEOTIDE-BINDING PROTEIN SUBUNIT BETA-LIKE PROTEIN 1"/>
    <property type="match status" value="1"/>
</dbReference>
<protein>
    <recommendedName>
        <fullName evidence="6">ASTRA-associated protein 1</fullName>
    </recommendedName>
</protein>
<proteinExistence type="inferred from homology"/>
<comment type="subunit">
    <text evidence="5">Component of the ASTRA chromatin remodeling machinery complex.</text>
</comment>
<keyword evidence="10" id="KW-1185">Reference proteome</keyword>
<dbReference type="STRING" id="97972.A0A2V1DWW3"/>
<evidence type="ECO:0000256" key="1">
    <source>
        <dbReference type="ARBA" id="ARBA00022574"/>
    </source>
</evidence>
<feature type="region of interest" description="Disordered" evidence="8">
    <location>
        <begin position="489"/>
        <end position="514"/>
    </location>
</feature>
<dbReference type="InterPro" id="IPR036322">
    <property type="entry name" value="WD40_repeat_dom_sf"/>
</dbReference>
<evidence type="ECO:0000313" key="9">
    <source>
        <dbReference type="EMBL" id="PVI02526.1"/>
    </source>
</evidence>
<dbReference type="OrthoDB" id="7668193at2759"/>
<name>A0A2V1DWW3_9PLEO</name>
<dbReference type="Pfam" id="PF00400">
    <property type="entry name" value="WD40"/>
    <property type="match status" value="2"/>
</dbReference>
<keyword evidence="2" id="KW-0677">Repeat</keyword>
<feature type="repeat" description="WD" evidence="7">
    <location>
        <begin position="21"/>
        <end position="62"/>
    </location>
</feature>
<accession>A0A2V1DWW3</accession>
<dbReference type="PROSITE" id="PS50082">
    <property type="entry name" value="WD_REPEATS_2"/>
    <property type="match status" value="1"/>
</dbReference>
<evidence type="ECO:0000256" key="5">
    <source>
        <dbReference type="ARBA" id="ARBA00038749"/>
    </source>
</evidence>
<keyword evidence="1 7" id="KW-0853">WD repeat</keyword>
<evidence type="ECO:0000256" key="3">
    <source>
        <dbReference type="ARBA" id="ARBA00037338"/>
    </source>
</evidence>
<sequence>MAEDTEQQASTRGPAQPSFVFRGHTAQIHSARIVSRNTCLVTGDADGWVVIWRLETKRALAVWKAHDGAILETAMWGNDKFITHGRDHNLRIWQLDISNASNLSRALPAEGSEIDRPKPWLLHSLPANTLNFCAFSMCYATDVLRNSESEPINTQDESVLIAVPARDDKKVEVYQFPQEKLICVVPKVESKDTGMVMAVKLVHHSASNDILIAVGYEGGFIAVYAIPRSPTQQTQATRHPIRIAQIIYLSQPHTQPVLSLDVLPASGTTFFTSSADAVIAKHQINYVPLDDITNSSLERNKGIVEEACKAKEHSFKDGDAATTSDTDAKPLTLTPPIPTHQHTSTIPKDLPSNEDLDISTEPLDFKKKPMPASRSASTSTNSATKPGGLSSLLSGAAKPQHQTRPAPPLVPKVVTPEPPYKFMNTKHAGQQSLRVRSDGRLLVTGGWDKRVRVYSTKTLKEVAVLKWHSEGVYAVDFGEILDAEDIQSGVGRKGTANDESGQVSKRETGLGKLQRQREERMQMKHWVVAGAKDGKVSLWEVF</sequence>
<organism evidence="9 10">
    <name type="scientific">Periconia macrospinosa</name>
    <dbReference type="NCBI Taxonomy" id="97972"/>
    <lineage>
        <taxon>Eukaryota</taxon>
        <taxon>Fungi</taxon>
        <taxon>Dikarya</taxon>
        <taxon>Ascomycota</taxon>
        <taxon>Pezizomycotina</taxon>
        <taxon>Dothideomycetes</taxon>
        <taxon>Pleosporomycetidae</taxon>
        <taxon>Pleosporales</taxon>
        <taxon>Massarineae</taxon>
        <taxon>Periconiaceae</taxon>
        <taxon>Periconia</taxon>
    </lineage>
</organism>
<dbReference type="Proteomes" id="UP000244855">
    <property type="component" value="Unassembled WGS sequence"/>
</dbReference>
<evidence type="ECO:0000256" key="7">
    <source>
        <dbReference type="PROSITE-ProRule" id="PRU00221"/>
    </source>
</evidence>
<dbReference type="Gene3D" id="2.130.10.10">
    <property type="entry name" value="YVTN repeat-like/Quinoprotein amine dehydrogenase"/>
    <property type="match status" value="3"/>
</dbReference>
<dbReference type="SMART" id="SM00320">
    <property type="entry name" value="WD40"/>
    <property type="match status" value="5"/>
</dbReference>
<dbReference type="InterPro" id="IPR019775">
    <property type="entry name" value="WD40_repeat_CS"/>
</dbReference>
<evidence type="ECO:0000313" key="10">
    <source>
        <dbReference type="Proteomes" id="UP000244855"/>
    </source>
</evidence>
<dbReference type="PROSITE" id="PS00678">
    <property type="entry name" value="WD_REPEATS_1"/>
    <property type="match status" value="1"/>
</dbReference>